<evidence type="ECO:0000313" key="1">
    <source>
        <dbReference type="EMBL" id="PON59305.1"/>
    </source>
</evidence>
<dbReference type="PANTHER" id="PTHR48475">
    <property type="entry name" value="RIBONUCLEASE H"/>
    <property type="match status" value="1"/>
</dbReference>
<dbReference type="EMBL" id="JXTB01000141">
    <property type="protein sequence ID" value="PON59305.1"/>
    <property type="molecule type" value="Genomic_DNA"/>
</dbReference>
<organism evidence="1 2">
    <name type="scientific">Parasponia andersonii</name>
    <name type="common">Sponia andersonii</name>
    <dbReference type="NCBI Taxonomy" id="3476"/>
    <lineage>
        <taxon>Eukaryota</taxon>
        <taxon>Viridiplantae</taxon>
        <taxon>Streptophyta</taxon>
        <taxon>Embryophyta</taxon>
        <taxon>Tracheophyta</taxon>
        <taxon>Spermatophyta</taxon>
        <taxon>Magnoliopsida</taxon>
        <taxon>eudicotyledons</taxon>
        <taxon>Gunneridae</taxon>
        <taxon>Pentapetalae</taxon>
        <taxon>rosids</taxon>
        <taxon>fabids</taxon>
        <taxon>Rosales</taxon>
        <taxon>Cannabaceae</taxon>
        <taxon>Parasponia</taxon>
    </lineage>
</organism>
<sequence>MKQKTDELAKSASIERTTEHMEILLEGKNTRDPLETPTRHMFTIDFEDEGWVRPITQYLVSGNLLADPQKARSIRLKAVRYSIVGGQLYRRSTIGLMLRCVGPIEAQKLIEEIHEGDLNKDRTIGIISRNKMLSDGPRKCTRRIELHNKMLASRLQ</sequence>
<dbReference type="OrthoDB" id="1731868at2759"/>
<gene>
    <name evidence="1" type="ORF">PanWU01x14_160540</name>
</gene>
<dbReference type="PANTHER" id="PTHR48475:SF2">
    <property type="entry name" value="RIBONUCLEASE H"/>
    <property type="match status" value="1"/>
</dbReference>
<protein>
    <submittedName>
        <fullName evidence="1">Uncharacterized protein</fullName>
    </submittedName>
</protein>
<dbReference type="Proteomes" id="UP000237105">
    <property type="component" value="Unassembled WGS sequence"/>
</dbReference>
<reference evidence="2" key="1">
    <citation type="submission" date="2016-06" db="EMBL/GenBank/DDBJ databases">
        <title>Parallel loss of symbiosis genes in relatives of nitrogen-fixing non-legume Parasponia.</title>
        <authorList>
            <person name="Van Velzen R."/>
            <person name="Holmer R."/>
            <person name="Bu F."/>
            <person name="Rutten L."/>
            <person name="Van Zeijl A."/>
            <person name="Liu W."/>
            <person name="Santuari L."/>
            <person name="Cao Q."/>
            <person name="Sharma T."/>
            <person name="Shen D."/>
            <person name="Roswanjaya Y."/>
            <person name="Wardhani T."/>
            <person name="Kalhor M.S."/>
            <person name="Jansen J."/>
            <person name="Van den Hoogen J."/>
            <person name="Gungor B."/>
            <person name="Hartog M."/>
            <person name="Hontelez J."/>
            <person name="Verver J."/>
            <person name="Yang W.-C."/>
            <person name="Schijlen E."/>
            <person name="Repin R."/>
            <person name="Schilthuizen M."/>
            <person name="Schranz E."/>
            <person name="Heidstra R."/>
            <person name="Miyata K."/>
            <person name="Fedorova E."/>
            <person name="Kohlen W."/>
            <person name="Bisseling T."/>
            <person name="Smit S."/>
            <person name="Geurts R."/>
        </authorList>
    </citation>
    <scope>NUCLEOTIDE SEQUENCE [LARGE SCALE GENOMIC DNA]</scope>
    <source>
        <strain evidence="2">cv. WU1-14</strain>
    </source>
</reference>
<name>A0A2P5CE73_PARAD</name>
<proteinExistence type="predicted"/>
<dbReference type="AlphaFoldDB" id="A0A2P5CE73"/>
<accession>A0A2P5CE73</accession>
<comment type="caution">
    <text evidence="1">The sequence shown here is derived from an EMBL/GenBank/DDBJ whole genome shotgun (WGS) entry which is preliminary data.</text>
</comment>
<keyword evidence="2" id="KW-1185">Reference proteome</keyword>
<evidence type="ECO:0000313" key="2">
    <source>
        <dbReference type="Proteomes" id="UP000237105"/>
    </source>
</evidence>